<sequence length="68" mass="7798">MMPVDRTMLKQALNELVRLKGGAENPTRFLAQLYSSALHEWAGQLGVDQHKLHKLVHVKEAISERRLH</sequence>
<dbReference type="AlphaFoldDB" id="A0A0H1RLS1"/>
<dbReference type="RefSeq" id="WP_047188480.1">
    <property type="nucleotide sequence ID" value="NZ_LCYG01000019.1"/>
</dbReference>
<keyword evidence="2" id="KW-1185">Reference proteome</keyword>
<gene>
    <name evidence="1" type="ORF">AA309_08015</name>
</gene>
<comment type="caution">
    <text evidence="1">The sequence shown here is derived from an EMBL/GenBank/DDBJ whole genome shotgun (WGS) entry which is preliminary data.</text>
</comment>
<reference evidence="1 2" key="1">
    <citation type="submission" date="2015-05" db="EMBL/GenBank/DDBJ databases">
        <title>Draft genome sequence of Microvirga vignae strain BR3299, a novel nitrogen fixing bacteria isolated from Brazil semi-aired region.</title>
        <authorList>
            <person name="Zilli J.E."/>
            <person name="Passos S.R."/>
            <person name="Leite J."/>
            <person name="Baldani J.I."/>
            <person name="Xavier G.R."/>
            <person name="Rumjaneck N.G."/>
            <person name="Simoes-Araujo J.L."/>
        </authorList>
    </citation>
    <scope>NUCLEOTIDE SEQUENCE [LARGE SCALE GENOMIC DNA]</scope>
    <source>
        <strain evidence="1 2">BR3299</strain>
    </source>
</reference>
<dbReference type="OrthoDB" id="8020995at2"/>
<dbReference type="EMBL" id="LCYG01000019">
    <property type="protein sequence ID" value="KLK93597.1"/>
    <property type="molecule type" value="Genomic_DNA"/>
</dbReference>
<accession>A0A0H1RLS1</accession>
<name>A0A0H1RLS1_9HYPH</name>
<protein>
    <submittedName>
        <fullName evidence="1">Uncharacterized protein</fullName>
    </submittedName>
</protein>
<proteinExistence type="predicted"/>
<organism evidence="1 2">
    <name type="scientific">Microvirga vignae</name>
    <dbReference type="NCBI Taxonomy" id="1225564"/>
    <lineage>
        <taxon>Bacteria</taxon>
        <taxon>Pseudomonadati</taxon>
        <taxon>Pseudomonadota</taxon>
        <taxon>Alphaproteobacteria</taxon>
        <taxon>Hyphomicrobiales</taxon>
        <taxon>Methylobacteriaceae</taxon>
        <taxon>Microvirga</taxon>
    </lineage>
</organism>
<dbReference type="PATRIC" id="fig|1225564.3.peg.2141"/>
<dbReference type="Proteomes" id="UP000035489">
    <property type="component" value="Unassembled WGS sequence"/>
</dbReference>
<evidence type="ECO:0000313" key="2">
    <source>
        <dbReference type="Proteomes" id="UP000035489"/>
    </source>
</evidence>
<evidence type="ECO:0000313" key="1">
    <source>
        <dbReference type="EMBL" id="KLK93597.1"/>
    </source>
</evidence>